<dbReference type="FunCoup" id="A0A0V0QMU5">
    <property type="interactions" value="166"/>
</dbReference>
<evidence type="ECO:0000256" key="5">
    <source>
        <dbReference type="ARBA" id="ARBA00022917"/>
    </source>
</evidence>
<feature type="domain" description="Aminoacyl-transfer RNA synthetases class-II family profile" evidence="9">
    <location>
        <begin position="235"/>
        <end position="475"/>
    </location>
</feature>
<evidence type="ECO:0000259" key="9">
    <source>
        <dbReference type="PROSITE" id="PS50862"/>
    </source>
</evidence>
<dbReference type="PANTHER" id="PTHR43382:SF2">
    <property type="entry name" value="BIFUNCTIONAL GLUTAMATE_PROLINE--TRNA LIGASE"/>
    <property type="match status" value="1"/>
</dbReference>
<accession>A0A0V0QMU5</accession>
<dbReference type="GO" id="GO:0017101">
    <property type="term" value="C:aminoacyl-tRNA synthetase multienzyme complex"/>
    <property type="evidence" value="ECO:0007669"/>
    <property type="project" value="TreeGrafter"/>
</dbReference>
<dbReference type="Pfam" id="PF04073">
    <property type="entry name" value="tRNA_edit"/>
    <property type="match status" value="1"/>
</dbReference>
<dbReference type="EMBL" id="LDAU01000138">
    <property type="protein sequence ID" value="KRX03296.1"/>
    <property type="molecule type" value="Genomic_DNA"/>
</dbReference>
<dbReference type="InterPro" id="IPR006195">
    <property type="entry name" value="aa-tRNA-synth_II"/>
</dbReference>
<keyword evidence="2" id="KW-0436">Ligase</keyword>
<reference evidence="10 11" key="1">
    <citation type="journal article" date="2015" name="Sci. Rep.">
        <title>Genome of the facultative scuticociliatosis pathogen Pseudocohnilembus persalinus provides insight into its virulence through horizontal gene transfer.</title>
        <authorList>
            <person name="Xiong J."/>
            <person name="Wang G."/>
            <person name="Cheng J."/>
            <person name="Tian M."/>
            <person name="Pan X."/>
            <person name="Warren A."/>
            <person name="Jiang C."/>
            <person name="Yuan D."/>
            <person name="Miao W."/>
        </authorList>
    </citation>
    <scope>NUCLEOTIDE SEQUENCE [LARGE SCALE GENOMIC DNA]</scope>
    <source>
        <strain evidence="10">36N120E</strain>
    </source>
</reference>
<dbReference type="Proteomes" id="UP000054937">
    <property type="component" value="Unassembled WGS sequence"/>
</dbReference>
<keyword evidence="11" id="KW-1185">Reference proteome</keyword>
<proteinExistence type="inferred from homology"/>
<dbReference type="Pfam" id="PF03129">
    <property type="entry name" value="HGTP_anticodon"/>
    <property type="match status" value="1"/>
</dbReference>
<dbReference type="SUPFAM" id="SSF52954">
    <property type="entry name" value="Class II aaRS ABD-related"/>
    <property type="match status" value="1"/>
</dbReference>
<keyword evidence="6 10" id="KW-0030">Aminoacyl-tRNA synthetase</keyword>
<evidence type="ECO:0000256" key="2">
    <source>
        <dbReference type="ARBA" id="ARBA00022598"/>
    </source>
</evidence>
<dbReference type="SUPFAM" id="SSF55681">
    <property type="entry name" value="Class II aaRS and biotin synthetases"/>
    <property type="match status" value="1"/>
</dbReference>
<dbReference type="CDD" id="cd00778">
    <property type="entry name" value="ProRS_core_arch_euk"/>
    <property type="match status" value="1"/>
</dbReference>
<evidence type="ECO:0000256" key="6">
    <source>
        <dbReference type="ARBA" id="ARBA00023146"/>
    </source>
</evidence>
<dbReference type="FunFam" id="3.30.110.30:FF:000007">
    <property type="entry name" value="Prolyl-tRNA synthetase, putative"/>
    <property type="match status" value="1"/>
</dbReference>
<dbReference type="Gene3D" id="3.40.50.800">
    <property type="entry name" value="Anticodon-binding domain"/>
    <property type="match status" value="1"/>
</dbReference>
<sequence length="690" mass="80380">MQANKITNSQETQQFLKENNVDFKIYEHEAAPTVDVLREVAKLDKAPLAKNLFYTDKKSFYFLYAKHDTQVEKSFWKGLNLKAGNMRFAKEEDMTQILQVQRGSVNPLALINDSESKVAKFIIDENLMQHEHWSCHPMENNQTLEFGREDFLGLLKKFGKTATVFNISQVVETKQEPKQQKKEAQKKPQEGETLLKVTAKKEEDISDWYQQVILKSEMLDYYDISGCYILRPWAFSLWERIQAFLDNLIKLDDVENCYFPIFVTQKALETEKDHVEGFSPEVAWVTKSGQSDLQEPIAIRPTSETIMYPAYSKWIRGHRDLPLKLNQWTNVVRWEFKHPTPFIRTREFLWQEGHTAHATKEEADEQTYTALEFYRATYEELLAVPVIKGIKTEMEKFPGGDYTTTVETIIPENGRSVQCATSHQLGQNFANMFNIQFEDEQNKKQKVWQTSWGFTTRSIGVMILTHGDDIGLVLPPRVANIQVVIVPILIKDEELFKKQVEKAKEIAKLLKNAGIRVKVDDRDNYNPGWKFNHWEVKGVPLRLELGPKDYKQGEFRAVHRNTKDKFQIKWENIEKTIQENLDTIQNQMLEKAKQRLTDNCKTARTWEEFLAHLNDKKAVLTPWCEIEQCEEVVKKRSGDESKQLSESEQQLTGAAKSLCMPLQQDELKEGDVCFQCGKQAKKWVYWGRSY</sequence>
<dbReference type="Pfam" id="PF00587">
    <property type="entry name" value="tRNA-synt_2b"/>
    <property type="match status" value="1"/>
</dbReference>
<name>A0A0V0QMU5_PSEPJ</name>
<dbReference type="InterPro" id="IPR002316">
    <property type="entry name" value="Pro-tRNA-ligase_IIa"/>
</dbReference>
<comment type="catalytic activity">
    <reaction evidence="8">
        <text>tRNA(Pro) + L-proline + ATP = L-prolyl-tRNA(Pro) + AMP + diphosphate</text>
        <dbReference type="Rhea" id="RHEA:14305"/>
        <dbReference type="Rhea" id="RHEA-COMP:9700"/>
        <dbReference type="Rhea" id="RHEA-COMP:9702"/>
        <dbReference type="ChEBI" id="CHEBI:30616"/>
        <dbReference type="ChEBI" id="CHEBI:33019"/>
        <dbReference type="ChEBI" id="CHEBI:60039"/>
        <dbReference type="ChEBI" id="CHEBI:78442"/>
        <dbReference type="ChEBI" id="CHEBI:78532"/>
        <dbReference type="ChEBI" id="CHEBI:456215"/>
        <dbReference type="EC" id="6.1.1.15"/>
    </reaction>
</comment>
<dbReference type="GO" id="GO:0006433">
    <property type="term" value="P:prolyl-tRNA aminoacylation"/>
    <property type="evidence" value="ECO:0007669"/>
    <property type="project" value="InterPro"/>
</dbReference>
<dbReference type="SUPFAM" id="SSF64586">
    <property type="entry name" value="C-terminal domain of ProRS"/>
    <property type="match status" value="1"/>
</dbReference>
<keyword evidence="4" id="KW-0067">ATP-binding</keyword>
<dbReference type="InterPro" id="IPR045864">
    <property type="entry name" value="aa-tRNA-synth_II/BPL/LPL"/>
</dbReference>
<dbReference type="PROSITE" id="PS50862">
    <property type="entry name" value="AA_TRNA_LIGASE_II"/>
    <property type="match status" value="1"/>
</dbReference>
<dbReference type="InterPro" id="IPR002314">
    <property type="entry name" value="aa-tRNA-synt_IIb"/>
</dbReference>
<dbReference type="InterPro" id="IPR017449">
    <property type="entry name" value="Pro-tRNA_synth_II"/>
</dbReference>
<organism evidence="10 11">
    <name type="scientific">Pseudocohnilembus persalinus</name>
    <name type="common">Ciliate</name>
    <dbReference type="NCBI Taxonomy" id="266149"/>
    <lineage>
        <taxon>Eukaryota</taxon>
        <taxon>Sar</taxon>
        <taxon>Alveolata</taxon>
        <taxon>Ciliophora</taxon>
        <taxon>Intramacronucleata</taxon>
        <taxon>Oligohymenophorea</taxon>
        <taxon>Scuticociliatia</taxon>
        <taxon>Philasterida</taxon>
        <taxon>Pseudocohnilembidae</taxon>
        <taxon>Pseudocohnilembus</taxon>
    </lineage>
</organism>
<dbReference type="PRINTS" id="PR01046">
    <property type="entry name" value="TRNASYNTHPRO"/>
</dbReference>
<dbReference type="Gene3D" id="3.90.960.10">
    <property type="entry name" value="YbaK/aminoacyl-tRNA synthetase-associated domain"/>
    <property type="match status" value="1"/>
</dbReference>
<dbReference type="CDD" id="cd04335">
    <property type="entry name" value="PrdX_deacylase"/>
    <property type="match status" value="1"/>
</dbReference>
<dbReference type="FunFam" id="3.40.50.800:FF:000005">
    <property type="entry name" value="bifunctional glutamate/proline--tRNA ligase"/>
    <property type="match status" value="1"/>
</dbReference>
<dbReference type="NCBIfam" id="TIGR00408">
    <property type="entry name" value="proS_fam_I"/>
    <property type="match status" value="1"/>
</dbReference>
<dbReference type="InterPro" id="IPR016061">
    <property type="entry name" value="Pro-tRNA_ligase_II_C"/>
</dbReference>
<dbReference type="InterPro" id="IPR007214">
    <property type="entry name" value="YbaK/aa-tRNA-synth-assoc-dom"/>
</dbReference>
<dbReference type="OMA" id="EVYWVTH"/>
<dbReference type="Gene3D" id="3.30.930.10">
    <property type="entry name" value="Bira Bifunctional Protein, Domain 2"/>
    <property type="match status" value="1"/>
</dbReference>
<keyword evidence="5" id="KW-0648">Protein biosynthesis</keyword>
<dbReference type="InterPro" id="IPR036621">
    <property type="entry name" value="Anticodon-bd_dom_sf"/>
</dbReference>
<gene>
    <name evidence="10" type="ORF">PPERSA_09204</name>
</gene>
<dbReference type="FunFam" id="3.30.930.10:FF:000007">
    <property type="entry name" value="Bifunctional glutamate/proline--tRNA ligase"/>
    <property type="match status" value="1"/>
</dbReference>
<dbReference type="InterPro" id="IPR033721">
    <property type="entry name" value="ProRS_core_arch_euk"/>
</dbReference>
<dbReference type="GO" id="GO:0005524">
    <property type="term" value="F:ATP binding"/>
    <property type="evidence" value="ECO:0007669"/>
    <property type="project" value="UniProtKB-KW"/>
</dbReference>
<evidence type="ECO:0000313" key="10">
    <source>
        <dbReference type="EMBL" id="KRX03296.1"/>
    </source>
</evidence>
<evidence type="ECO:0000313" key="11">
    <source>
        <dbReference type="Proteomes" id="UP000054937"/>
    </source>
</evidence>
<dbReference type="OrthoDB" id="1350766at2759"/>
<evidence type="ECO:0000256" key="3">
    <source>
        <dbReference type="ARBA" id="ARBA00022741"/>
    </source>
</evidence>
<dbReference type="SUPFAM" id="SSF55826">
    <property type="entry name" value="YbaK/ProRS associated domain"/>
    <property type="match status" value="1"/>
</dbReference>
<protein>
    <recommendedName>
        <fullName evidence="1">proline--tRNA ligase</fullName>
        <ecNumber evidence="1">6.1.1.15</ecNumber>
    </recommendedName>
    <alternativeName>
        <fullName evidence="7">Prolyl-tRNA synthetase</fullName>
    </alternativeName>
</protein>
<dbReference type="HAMAP" id="MF_01571">
    <property type="entry name" value="Pro_tRNA_synth_type3"/>
    <property type="match status" value="1"/>
</dbReference>
<dbReference type="AlphaFoldDB" id="A0A0V0QMU5"/>
<comment type="caution">
    <text evidence="10">The sequence shown here is derived from an EMBL/GenBank/DDBJ whole genome shotgun (WGS) entry which is preliminary data.</text>
</comment>
<evidence type="ECO:0000256" key="7">
    <source>
        <dbReference type="ARBA" id="ARBA00029731"/>
    </source>
</evidence>
<evidence type="ECO:0000256" key="8">
    <source>
        <dbReference type="ARBA" id="ARBA00047671"/>
    </source>
</evidence>
<dbReference type="PANTHER" id="PTHR43382">
    <property type="entry name" value="PROLYL-TRNA SYNTHETASE"/>
    <property type="match status" value="1"/>
</dbReference>
<dbReference type="Gene3D" id="3.30.110.30">
    <property type="entry name" value="C-terminal domain of ProRS"/>
    <property type="match status" value="1"/>
</dbReference>
<dbReference type="GO" id="GO:0002161">
    <property type="term" value="F:aminoacyl-tRNA deacylase activity"/>
    <property type="evidence" value="ECO:0007669"/>
    <property type="project" value="InterPro"/>
</dbReference>
<evidence type="ECO:0000256" key="1">
    <source>
        <dbReference type="ARBA" id="ARBA00012831"/>
    </source>
</evidence>
<dbReference type="EC" id="6.1.1.15" evidence="1"/>
<dbReference type="InterPro" id="IPR004499">
    <property type="entry name" value="Pro-tRNA-ligase_IIa_arc-type"/>
</dbReference>
<dbReference type="Pfam" id="PF09180">
    <property type="entry name" value="ProRS-C_1"/>
    <property type="match status" value="1"/>
</dbReference>
<dbReference type="GO" id="GO:0004827">
    <property type="term" value="F:proline-tRNA ligase activity"/>
    <property type="evidence" value="ECO:0007669"/>
    <property type="project" value="UniProtKB-EC"/>
</dbReference>
<dbReference type="GO" id="GO:0005737">
    <property type="term" value="C:cytoplasm"/>
    <property type="evidence" value="ECO:0007669"/>
    <property type="project" value="InterPro"/>
</dbReference>
<dbReference type="CDD" id="cd00862">
    <property type="entry name" value="ProRS_anticodon_zinc"/>
    <property type="match status" value="1"/>
</dbReference>
<dbReference type="SMART" id="SM00946">
    <property type="entry name" value="ProRS-C_1"/>
    <property type="match status" value="1"/>
</dbReference>
<keyword evidence="3" id="KW-0547">Nucleotide-binding</keyword>
<dbReference type="InParanoid" id="A0A0V0QMU5"/>
<dbReference type="InterPro" id="IPR004154">
    <property type="entry name" value="Anticodon-bd"/>
</dbReference>
<dbReference type="InterPro" id="IPR036754">
    <property type="entry name" value="YbaK/aa-tRNA-synt-asso_dom_sf"/>
</dbReference>
<evidence type="ECO:0000256" key="4">
    <source>
        <dbReference type="ARBA" id="ARBA00022840"/>
    </source>
</evidence>